<feature type="transmembrane region" description="Helical" evidence="8">
    <location>
        <begin position="93"/>
        <end position="116"/>
    </location>
</feature>
<dbReference type="Proteomes" id="UP000266691">
    <property type="component" value="Unassembled WGS sequence"/>
</dbReference>
<dbReference type="InterPro" id="IPR038731">
    <property type="entry name" value="RgtA/B/C-like"/>
</dbReference>
<evidence type="ECO:0000259" key="9">
    <source>
        <dbReference type="Pfam" id="PF13231"/>
    </source>
</evidence>
<feature type="transmembrane region" description="Helical" evidence="8">
    <location>
        <begin position="211"/>
        <end position="234"/>
    </location>
</feature>
<sequence length="497" mass="57064">MKPTQTVHNPFVIRDYEDLNWNRVLFILVLVALIIRFPFFFRDYVDRDESTFIIMGQSWADGHLPYTQLWDLKPPITFLFFASVIKIFGQSFIAIRLFGSLMVAITALFTYGIAAKITSKKIAFWVALFCVFFQSLFGSLQGVMSEHICTLFFVAGVYLLFCRKVWFLYLASGLLFGLSIMSKLNMAYPVFVVGLFLLWEGFKQRKIASTIVNLALMVLGTFLIVLLTALPYYLEGNTQIWWQSIFKAPMAYSEGKFHSPLKTLPFLVVILGLLAVGFKTKVIDYKSRGLQLLTAVTLGILLSFMQAGKVNGHYLIQLYPFILIPMGMAVAKLPPLQKKFKPIIIILLLLIPMESYLEYANIISNKIKKGSFFNGEGVDVPRYIMDHHLETENIFFTEYHIGYWVLGVSPPTKAATHPSNITREELFPYMQNPRQTGMEELKYIMEIIQPKTLVARKGKEIFDKKLLEYNAYIDTYLAEHYTLVATVDRGLIYQRLK</sequence>
<keyword evidence="4 10" id="KW-0808">Transferase</keyword>
<dbReference type="Pfam" id="PF13231">
    <property type="entry name" value="PMT_2"/>
    <property type="match status" value="1"/>
</dbReference>
<evidence type="ECO:0000256" key="4">
    <source>
        <dbReference type="ARBA" id="ARBA00022679"/>
    </source>
</evidence>
<keyword evidence="7 8" id="KW-0472">Membrane</keyword>
<evidence type="ECO:0000256" key="1">
    <source>
        <dbReference type="ARBA" id="ARBA00004651"/>
    </source>
</evidence>
<keyword evidence="2" id="KW-1003">Cell membrane</keyword>
<keyword evidence="5 8" id="KW-0812">Transmembrane</keyword>
<dbReference type="PANTHER" id="PTHR33908">
    <property type="entry name" value="MANNOSYLTRANSFERASE YKCB-RELATED"/>
    <property type="match status" value="1"/>
</dbReference>
<keyword evidence="3" id="KW-0328">Glycosyltransferase</keyword>
<feature type="transmembrane region" description="Helical" evidence="8">
    <location>
        <begin position="314"/>
        <end position="331"/>
    </location>
</feature>
<evidence type="ECO:0000313" key="12">
    <source>
        <dbReference type="Proteomes" id="UP000266691"/>
    </source>
</evidence>
<comment type="caution">
    <text evidence="10">The sequence shown here is derived from an EMBL/GenBank/DDBJ whole genome shotgun (WGS) entry which is preliminary data.</text>
</comment>
<evidence type="ECO:0000256" key="6">
    <source>
        <dbReference type="ARBA" id="ARBA00022989"/>
    </source>
</evidence>
<evidence type="ECO:0000313" key="11">
    <source>
        <dbReference type="EMBL" id="TXJ93950.1"/>
    </source>
</evidence>
<protein>
    <submittedName>
        <fullName evidence="10">Phospholipid carrier-dependent glycosyltransferase</fullName>
    </submittedName>
</protein>
<dbReference type="EMBL" id="QXFI01000026">
    <property type="protein sequence ID" value="RIV44046.1"/>
    <property type="molecule type" value="Genomic_DNA"/>
</dbReference>
<evidence type="ECO:0000256" key="3">
    <source>
        <dbReference type="ARBA" id="ARBA00022676"/>
    </source>
</evidence>
<evidence type="ECO:0000256" key="5">
    <source>
        <dbReference type="ARBA" id="ARBA00022692"/>
    </source>
</evidence>
<proteinExistence type="predicted"/>
<feature type="transmembrane region" description="Helical" evidence="8">
    <location>
        <begin position="175"/>
        <end position="199"/>
    </location>
</feature>
<dbReference type="AlphaFoldDB" id="A0A3A1NM22"/>
<keyword evidence="13" id="KW-1185">Reference proteome</keyword>
<accession>A0A3A1NM22</accession>
<dbReference type="GO" id="GO:0009103">
    <property type="term" value="P:lipopolysaccharide biosynthetic process"/>
    <property type="evidence" value="ECO:0007669"/>
    <property type="project" value="UniProtKB-ARBA"/>
</dbReference>
<feature type="domain" description="Glycosyltransferase RgtA/B/C/D-like" evidence="9">
    <location>
        <begin position="73"/>
        <end position="224"/>
    </location>
</feature>
<reference evidence="11 13" key="2">
    <citation type="submission" date="2019-07" db="EMBL/GenBank/DDBJ databases">
        <title>Draft genome of two Muricauda strains isolated from deep sea.</title>
        <authorList>
            <person name="Sun C."/>
        </authorList>
    </citation>
    <scope>NUCLEOTIDE SEQUENCE [LARGE SCALE GENOMIC DNA]</scope>
    <source>
        <strain evidence="11 13">72</strain>
    </source>
</reference>
<evidence type="ECO:0000313" key="13">
    <source>
        <dbReference type="Proteomes" id="UP000321621"/>
    </source>
</evidence>
<reference evidence="10 12" key="1">
    <citation type="submission" date="2018-08" db="EMBL/GenBank/DDBJ databases">
        <title>Proposal of Muricauda 72 sp.nov. and Muricauda NH166 sp.nov., isolated from seawater.</title>
        <authorList>
            <person name="Cheng H."/>
            <person name="Wu Y.-H."/>
            <person name="Guo L.-L."/>
            <person name="Xu X.-W."/>
        </authorList>
    </citation>
    <scope>NUCLEOTIDE SEQUENCE [LARGE SCALE GENOMIC DNA]</scope>
    <source>
        <strain evidence="10 12">72</strain>
    </source>
</reference>
<dbReference type="GO" id="GO:0016763">
    <property type="term" value="F:pentosyltransferase activity"/>
    <property type="evidence" value="ECO:0007669"/>
    <property type="project" value="TreeGrafter"/>
</dbReference>
<dbReference type="GO" id="GO:0005886">
    <property type="term" value="C:plasma membrane"/>
    <property type="evidence" value="ECO:0007669"/>
    <property type="project" value="UniProtKB-SubCell"/>
</dbReference>
<evidence type="ECO:0000256" key="8">
    <source>
        <dbReference type="SAM" id="Phobius"/>
    </source>
</evidence>
<gene>
    <name evidence="10" type="ORF">D2V05_11155</name>
    <name evidence="11" type="ORF">FQ017_11045</name>
</gene>
<dbReference type="InterPro" id="IPR050297">
    <property type="entry name" value="LipidA_mod_glycosyltrf_83"/>
</dbReference>
<organism evidence="10 12">
    <name type="scientific">Flagellimonas pelagia</name>
    <dbReference type="NCBI Taxonomy" id="2306998"/>
    <lineage>
        <taxon>Bacteria</taxon>
        <taxon>Pseudomonadati</taxon>
        <taxon>Bacteroidota</taxon>
        <taxon>Flavobacteriia</taxon>
        <taxon>Flavobacteriales</taxon>
        <taxon>Flavobacteriaceae</taxon>
        <taxon>Flagellimonas</taxon>
    </lineage>
</organism>
<dbReference type="Proteomes" id="UP000321621">
    <property type="component" value="Unassembled WGS sequence"/>
</dbReference>
<feature type="transmembrane region" description="Helical" evidence="8">
    <location>
        <begin position="259"/>
        <end position="278"/>
    </location>
</feature>
<feature type="transmembrane region" description="Helical" evidence="8">
    <location>
        <begin position="122"/>
        <end position="140"/>
    </location>
</feature>
<dbReference type="OrthoDB" id="345761at2"/>
<keyword evidence="6 8" id="KW-1133">Transmembrane helix</keyword>
<name>A0A3A1NM22_9FLAO</name>
<feature type="transmembrane region" description="Helical" evidence="8">
    <location>
        <begin position="290"/>
        <end position="308"/>
    </location>
</feature>
<dbReference type="PANTHER" id="PTHR33908:SF11">
    <property type="entry name" value="MEMBRANE PROTEIN"/>
    <property type="match status" value="1"/>
</dbReference>
<evidence type="ECO:0000256" key="2">
    <source>
        <dbReference type="ARBA" id="ARBA00022475"/>
    </source>
</evidence>
<evidence type="ECO:0000313" key="10">
    <source>
        <dbReference type="EMBL" id="RIV44046.1"/>
    </source>
</evidence>
<dbReference type="EMBL" id="VNWK01000026">
    <property type="protein sequence ID" value="TXJ93950.1"/>
    <property type="molecule type" value="Genomic_DNA"/>
</dbReference>
<comment type="subcellular location">
    <subcellularLocation>
        <location evidence="1">Cell membrane</location>
        <topology evidence="1">Multi-pass membrane protein</topology>
    </subcellularLocation>
</comment>
<evidence type="ECO:0000256" key="7">
    <source>
        <dbReference type="ARBA" id="ARBA00023136"/>
    </source>
</evidence>
<feature type="transmembrane region" description="Helical" evidence="8">
    <location>
        <begin position="20"/>
        <end position="41"/>
    </location>
</feature>
<feature type="transmembrane region" description="Helical" evidence="8">
    <location>
        <begin position="343"/>
        <end position="362"/>
    </location>
</feature>